<proteinExistence type="predicted"/>
<evidence type="ECO:0000313" key="3">
    <source>
        <dbReference type="Proteomes" id="UP000828390"/>
    </source>
</evidence>
<sequence length="62" mass="6798">MVDLTSEVLGIFIKAETIPDSVTALTQLDVRGTTLHKTDKDPSVGPFEYTESKAKMDKSCTH</sequence>
<reference evidence="2" key="2">
    <citation type="submission" date="2020-11" db="EMBL/GenBank/DDBJ databases">
        <authorList>
            <person name="McCartney M.A."/>
            <person name="Auch B."/>
            <person name="Kono T."/>
            <person name="Mallez S."/>
            <person name="Becker A."/>
            <person name="Gohl D.M."/>
            <person name="Silverstein K.A.T."/>
            <person name="Koren S."/>
            <person name="Bechman K.B."/>
            <person name="Herman A."/>
            <person name="Abrahante J.E."/>
            <person name="Garbe J."/>
        </authorList>
    </citation>
    <scope>NUCLEOTIDE SEQUENCE</scope>
    <source>
        <strain evidence="2">Duluth1</strain>
        <tissue evidence="2">Whole animal</tissue>
    </source>
</reference>
<dbReference type="Proteomes" id="UP000828390">
    <property type="component" value="Unassembled WGS sequence"/>
</dbReference>
<reference evidence="2" key="1">
    <citation type="journal article" date="2019" name="bioRxiv">
        <title>The Genome of the Zebra Mussel, Dreissena polymorpha: A Resource for Invasive Species Research.</title>
        <authorList>
            <person name="McCartney M.A."/>
            <person name="Auch B."/>
            <person name="Kono T."/>
            <person name="Mallez S."/>
            <person name="Zhang Y."/>
            <person name="Obille A."/>
            <person name="Becker A."/>
            <person name="Abrahante J.E."/>
            <person name="Garbe J."/>
            <person name="Badalamenti J.P."/>
            <person name="Herman A."/>
            <person name="Mangelson H."/>
            <person name="Liachko I."/>
            <person name="Sullivan S."/>
            <person name="Sone E.D."/>
            <person name="Koren S."/>
            <person name="Silverstein K.A.T."/>
            <person name="Beckman K.B."/>
            <person name="Gohl D.M."/>
        </authorList>
    </citation>
    <scope>NUCLEOTIDE SEQUENCE</scope>
    <source>
        <strain evidence="2">Duluth1</strain>
        <tissue evidence="2">Whole animal</tissue>
    </source>
</reference>
<comment type="caution">
    <text evidence="2">The sequence shown here is derived from an EMBL/GenBank/DDBJ whole genome shotgun (WGS) entry which is preliminary data.</text>
</comment>
<gene>
    <name evidence="2" type="ORF">DPMN_017033</name>
</gene>
<feature type="region of interest" description="Disordered" evidence="1">
    <location>
        <begin position="35"/>
        <end position="62"/>
    </location>
</feature>
<evidence type="ECO:0000256" key="1">
    <source>
        <dbReference type="SAM" id="MobiDB-lite"/>
    </source>
</evidence>
<feature type="compositionally biased region" description="Basic and acidic residues" evidence="1">
    <location>
        <begin position="50"/>
        <end position="62"/>
    </location>
</feature>
<accession>A0A9D4NE44</accession>
<evidence type="ECO:0000313" key="2">
    <source>
        <dbReference type="EMBL" id="KAH3892898.1"/>
    </source>
</evidence>
<keyword evidence="3" id="KW-1185">Reference proteome</keyword>
<name>A0A9D4NE44_DREPO</name>
<organism evidence="2 3">
    <name type="scientific">Dreissena polymorpha</name>
    <name type="common">Zebra mussel</name>
    <name type="synonym">Mytilus polymorpha</name>
    <dbReference type="NCBI Taxonomy" id="45954"/>
    <lineage>
        <taxon>Eukaryota</taxon>
        <taxon>Metazoa</taxon>
        <taxon>Spiralia</taxon>
        <taxon>Lophotrochozoa</taxon>
        <taxon>Mollusca</taxon>
        <taxon>Bivalvia</taxon>
        <taxon>Autobranchia</taxon>
        <taxon>Heteroconchia</taxon>
        <taxon>Euheterodonta</taxon>
        <taxon>Imparidentia</taxon>
        <taxon>Neoheterodontei</taxon>
        <taxon>Myida</taxon>
        <taxon>Dreissenoidea</taxon>
        <taxon>Dreissenidae</taxon>
        <taxon>Dreissena</taxon>
    </lineage>
</organism>
<dbReference type="EMBL" id="JAIWYP010000001">
    <property type="protein sequence ID" value="KAH3892898.1"/>
    <property type="molecule type" value="Genomic_DNA"/>
</dbReference>
<dbReference type="AlphaFoldDB" id="A0A9D4NE44"/>
<protein>
    <submittedName>
        <fullName evidence="2">Uncharacterized protein</fullName>
    </submittedName>
</protein>